<dbReference type="OrthoDB" id="799522at2"/>
<dbReference type="EMBL" id="QKLU01000001">
    <property type="protein sequence ID" value="PYF76974.1"/>
    <property type="molecule type" value="Genomic_DNA"/>
</dbReference>
<proteinExistence type="predicted"/>
<reference evidence="2 3" key="1">
    <citation type="submission" date="2018-06" db="EMBL/GenBank/DDBJ databases">
        <title>Genomic Encyclopedia of Archaeal and Bacterial Type Strains, Phase II (KMG-II): from individual species to whole genera.</title>
        <authorList>
            <person name="Goeker M."/>
        </authorList>
    </citation>
    <scope>NUCLEOTIDE SEQUENCE [LARGE SCALE GENOMIC DNA]</scope>
    <source>
        <strain evidence="2 3">DSM 27372</strain>
    </source>
</reference>
<dbReference type="RefSeq" id="WP_110827064.1">
    <property type="nucleotide sequence ID" value="NZ_QKLU01000001.1"/>
</dbReference>
<protein>
    <submittedName>
        <fullName evidence="2">Uncharacterized protein</fullName>
    </submittedName>
</protein>
<evidence type="ECO:0000313" key="3">
    <source>
        <dbReference type="Proteomes" id="UP000248198"/>
    </source>
</evidence>
<name>A0A318UKR5_9SPHI</name>
<gene>
    <name evidence="2" type="ORF">B0O44_101449</name>
</gene>
<sequence>MKRIILSTAILILLVFSIPTKAQVSVNINIGSQPLWGLAGYDHVDYYYIPAIDAYYDVSTGQYIFLSNGRWIFNRNLPPAYSNFNLYNAYKVVVNQPKPYLHHNIYVSKYGKYKNWSGKQSLIRDSRDNRYSVVKGHPLYRGGRPNQPSRSDREQLRPGNDRSNRPNDNRGNRTERGRQDEGNRPGRN</sequence>
<dbReference type="Proteomes" id="UP000248198">
    <property type="component" value="Unassembled WGS sequence"/>
</dbReference>
<keyword evidence="3" id="KW-1185">Reference proteome</keyword>
<evidence type="ECO:0000256" key="1">
    <source>
        <dbReference type="SAM" id="MobiDB-lite"/>
    </source>
</evidence>
<feature type="compositionally biased region" description="Basic and acidic residues" evidence="1">
    <location>
        <begin position="150"/>
        <end position="188"/>
    </location>
</feature>
<organism evidence="2 3">
    <name type="scientific">Pedobacter nutrimenti</name>
    <dbReference type="NCBI Taxonomy" id="1241337"/>
    <lineage>
        <taxon>Bacteria</taxon>
        <taxon>Pseudomonadati</taxon>
        <taxon>Bacteroidota</taxon>
        <taxon>Sphingobacteriia</taxon>
        <taxon>Sphingobacteriales</taxon>
        <taxon>Sphingobacteriaceae</taxon>
        <taxon>Pedobacter</taxon>
    </lineage>
</organism>
<comment type="caution">
    <text evidence="2">The sequence shown here is derived from an EMBL/GenBank/DDBJ whole genome shotgun (WGS) entry which is preliminary data.</text>
</comment>
<dbReference type="AlphaFoldDB" id="A0A318UKR5"/>
<evidence type="ECO:0000313" key="2">
    <source>
        <dbReference type="EMBL" id="PYF76974.1"/>
    </source>
</evidence>
<accession>A0A318UKR5</accession>
<feature type="region of interest" description="Disordered" evidence="1">
    <location>
        <begin position="135"/>
        <end position="188"/>
    </location>
</feature>